<reference evidence="3" key="1">
    <citation type="submission" date="2021-08" db="EMBL/GenBank/DDBJ databases">
        <authorList>
            <person name="Zhang H."/>
            <person name="Xu M."/>
            <person name="Yu Z."/>
            <person name="Yang L."/>
            <person name="Cai Y."/>
        </authorList>
    </citation>
    <scope>NUCLEOTIDE SEQUENCE</scope>
    <source>
        <strain evidence="3">CHL1</strain>
    </source>
</reference>
<evidence type="ECO:0000256" key="1">
    <source>
        <dbReference type="ARBA" id="ARBA00007689"/>
    </source>
</evidence>
<sequence length="146" mass="16481">MRFMIIRKATPESESETDAAPSAELMEAMAAYNLEMIKADVFRGGDGLWPSATGFRVAISRDGAKPIVTDGPFAETKELVAGFTMIEVASREEALDWARRWPKEDGPVELEIRRVYEFEDFQTSPDAKLETWNEMEAAFKTLDPKR</sequence>
<feature type="domain" description="YCII-related" evidence="2">
    <location>
        <begin position="1"/>
        <end position="118"/>
    </location>
</feature>
<evidence type="ECO:0000259" key="2">
    <source>
        <dbReference type="Pfam" id="PF03795"/>
    </source>
</evidence>
<dbReference type="KEGG" id="cmet:K6K41_11710"/>
<keyword evidence="4" id="KW-1185">Reference proteome</keyword>
<dbReference type="PANTHER" id="PTHR35174:SF4">
    <property type="entry name" value="BLL7163 PROTEIN"/>
    <property type="match status" value="1"/>
</dbReference>
<evidence type="ECO:0000313" key="3">
    <source>
        <dbReference type="EMBL" id="QZO01919.1"/>
    </source>
</evidence>
<gene>
    <name evidence="3" type="ORF">K6K41_11710</name>
</gene>
<dbReference type="Pfam" id="PF03795">
    <property type="entry name" value="YCII"/>
    <property type="match status" value="1"/>
</dbReference>
<dbReference type="EMBL" id="CP081869">
    <property type="protein sequence ID" value="QZO01919.1"/>
    <property type="molecule type" value="Genomic_DNA"/>
</dbReference>
<dbReference type="Gene3D" id="3.30.70.1060">
    <property type="entry name" value="Dimeric alpha+beta barrel"/>
    <property type="match status" value="1"/>
</dbReference>
<comment type="similarity">
    <text evidence="1">Belongs to the YciI family.</text>
</comment>
<dbReference type="Proteomes" id="UP000825701">
    <property type="component" value="Chromosome"/>
</dbReference>
<dbReference type="InterPro" id="IPR005545">
    <property type="entry name" value="YCII"/>
</dbReference>
<dbReference type="SUPFAM" id="SSF54909">
    <property type="entry name" value="Dimeric alpha+beta barrel"/>
    <property type="match status" value="1"/>
</dbReference>
<protein>
    <submittedName>
        <fullName evidence="3">YciI family protein</fullName>
    </submittedName>
</protein>
<proteinExistence type="inferred from homology"/>
<dbReference type="InterPro" id="IPR011008">
    <property type="entry name" value="Dimeric_a/b-barrel"/>
</dbReference>
<evidence type="ECO:0000313" key="4">
    <source>
        <dbReference type="Proteomes" id="UP000825701"/>
    </source>
</evidence>
<name>A0A9E6RBT7_9HYPH</name>
<dbReference type="AlphaFoldDB" id="A0A9E6RBT7"/>
<organism evidence="3 4">
    <name type="scientific">Chenggangzhangella methanolivorans</name>
    <dbReference type="NCBI Taxonomy" id="1437009"/>
    <lineage>
        <taxon>Bacteria</taxon>
        <taxon>Pseudomonadati</taxon>
        <taxon>Pseudomonadota</taxon>
        <taxon>Alphaproteobacteria</taxon>
        <taxon>Hyphomicrobiales</taxon>
        <taxon>Methylopilaceae</taxon>
        <taxon>Chenggangzhangella</taxon>
    </lineage>
</organism>
<dbReference type="RefSeq" id="WP_261405284.1">
    <property type="nucleotide sequence ID" value="NZ_CP081869.1"/>
</dbReference>
<dbReference type="PANTHER" id="PTHR35174">
    <property type="entry name" value="BLL7171 PROTEIN-RELATED"/>
    <property type="match status" value="1"/>
</dbReference>
<accession>A0A9E6RBT7</accession>